<dbReference type="PANTHER" id="PTHR33305:SF30">
    <property type="entry name" value="ETHYLENE INSENSITIVE 3-LIKE 3 PROTEIN"/>
    <property type="match status" value="1"/>
</dbReference>
<comment type="caution">
    <text evidence="2">The sequence shown here is derived from an EMBL/GenBank/DDBJ whole genome shotgun (WGS) entry which is preliminary data.</text>
</comment>
<dbReference type="Proteomes" id="UP000298416">
    <property type="component" value="Unassembled WGS sequence"/>
</dbReference>
<proteinExistence type="predicted"/>
<name>A0A8X8WHR8_SALSN</name>
<evidence type="ECO:0000256" key="1">
    <source>
        <dbReference type="SAM" id="MobiDB-lite"/>
    </source>
</evidence>
<evidence type="ECO:0000313" key="2">
    <source>
        <dbReference type="EMBL" id="KAG6394960.1"/>
    </source>
</evidence>
<feature type="compositionally biased region" description="Basic residues" evidence="1">
    <location>
        <begin position="78"/>
        <end position="87"/>
    </location>
</feature>
<organism evidence="2">
    <name type="scientific">Salvia splendens</name>
    <name type="common">Scarlet sage</name>
    <dbReference type="NCBI Taxonomy" id="180675"/>
    <lineage>
        <taxon>Eukaryota</taxon>
        <taxon>Viridiplantae</taxon>
        <taxon>Streptophyta</taxon>
        <taxon>Embryophyta</taxon>
        <taxon>Tracheophyta</taxon>
        <taxon>Spermatophyta</taxon>
        <taxon>Magnoliopsida</taxon>
        <taxon>eudicotyledons</taxon>
        <taxon>Gunneridae</taxon>
        <taxon>Pentapetalae</taxon>
        <taxon>asterids</taxon>
        <taxon>lamiids</taxon>
        <taxon>Lamiales</taxon>
        <taxon>Lamiaceae</taxon>
        <taxon>Nepetoideae</taxon>
        <taxon>Mentheae</taxon>
        <taxon>Salviinae</taxon>
        <taxon>Salvia</taxon>
        <taxon>Salvia subgen. Calosphace</taxon>
        <taxon>core Calosphace</taxon>
    </lineage>
</organism>
<evidence type="ECO:0008006" key="4">
    <source>
        <dbReference type="Google" id="ProtNLM"/>
    </source>
</evidence>
<dbReference type="InterPro" id="IPR006957">
    <property type="entry name" value="EIN3"/>
</dbReference>
<dbReference type="AlphaFoldDB" id="A0A8X8WHR8"/>
<gene>
    <name evidence="2" type="ORF">SASPL_145551</name>
</gene>
<dbReference type="GO" id="GO:0003700">
    <property type="term" value="F:DNA-binding transcription factor activity"/>
    <property type="evidence" value="ECO:0007669"/>
    <property type="project" value="InterPro"/>
</dbReference>
<dbReference type="EMBL" id="PNBA02000017">
    <property type="protein sequence ID" value="KAG6394960.1"/>
    <property type="molecule type" value="Genomic_DNA"/>
</dbReference>
<dbReference type="GO" id="GO:0005634">
    <property type="term" value="C:nucleus"/>
    <property type="evidence" value="ECO:0007669"/>
    <property type="project" value="InterPro"/>
</dbReference>
<evidence type="ECO:0000313" key="3">
    <source>
        <dbReference type="Proteomes" id="UP000298416"/>
    </source>
</evidence>
<reference evidence="2" key="2">
    <citation type="submission" date="2020-08" db="EMBL/GenBank/DDBJ databases">
        <title>Plant Genome Project.</title>
        <authorList>
            <person name="Zhang R.-G."/>
        </authorList>
    </citation>
    <scope>NUCLEOTIDE SEQUENCE</scope>
    <source>
        <strain evidence="2">Huo1</strain>
        <tissue evidence="2">Leaf</tissue>
    </source>
</reference>
<accession>A0A8X8WHR8</accession>
<dbReference type="PANTHER" id="PTHR33305">
    <property type="entry name" value="ETHYLENE INSENSITIVE 3-LIKE 2 PROTEIN"/>
    <property type="match status" value="1"/>
</dbReference>
<sequence length="87" mass="10358">MGIFEEMGFCDNLDFLTSPPGELKGSQELKPVGEVDGDYSDEEMDLDELEKRMWRDRMLLKRLKDQKKSKDKVDWRSKQRQKARMLM</sequence>
<protein>
    <recommendedName>
        <fullName evidence="4">Ethylene-insensitive protein 3</fullName>
    </recommendedName>
</protein>
<reference evidence="2" key="1">
    <citation type="submission" date="2018-01" db="EMBL/GenBank/DDBJ databases">
        <authorList>
            <person name="Mao J.F."/>
        </authorList>
    </citation>
    <scope>NUCLEOTIDE SEQUENCE</scope>
    <source>
        <strain evidence="2">Huo1</strain>
        <tissue evidence="2">Leaf</tissue>
    </source>
</reference>
<feature type="region of interest" description="Disordered" evidence="1">
    <location>
        <begin position="66"/>
        <end position="87"/>
    </location>
</feature>
<dbReference type="GO" id="GO:0003677">
    <property type="term" value="F:DNA binding"/>
    <property type="evidence" value="ECO:0007669"/>
    <property type="project" value="TreeGrafter"/>
</dbReference>
<feature type="compositionally biased region" description="Basic and acidic residues" evidence="1">
    <location>
        <begin position="66"/>
        <end position="77"/>
    </location>
</feature>
<keyword evidence="3" id="KW-1185">Reference proteome</keyword>